<feature type="compositionally biased region" description="Acidic residues" evidence="5">
    <location>
        <begin position="300"/>
        <end position="315"/>
    </location>
</feature>
<dbReference type="RefSeq" id="WP_109094015.1">
    <property type="nucleotide sequence ID" value="NZ_QETB01000004.1"/>
</dbReference>
<dbReference type="GO" id="GO:0005275">
    <property type="term" value="F:amine transmembrane transporter activity"/>
    <property type="evidence" value="ECO:0007669"/>
    <property type="project" value="TreeGrafter"/>
</dbReference>
<evidence type="ECO:0000256" key="4">
    <source>
        <dbReference type="ARBA" id="ARBA00023136"/>
    </source>
</evidence>
<dbReference type="CDD" id="cd13639">
    <property type="entry name" value="PBP2_OpuAC_like"/>
    <property type="match status" value="1"/>
</dbReference>
<sequence length="315" mass="34124">MKKRIGAGTLAIGAAAALVLAGCSSSDNGSDGGDSKEITIGLFNWDEAIAVSNLWKYVLEEEGYTVNLEQADPGPVFTALAAGDYDAVLDVWLPVTHKSYIEQYGDDIDELGTWNEDATLQVTVNADAPIDSIEELADNADLFNNQIIGIEPGAGITEAMENETIPTYGLESMDYITSSTPAMLSELKTAMGNGENIAVTLWHPHWAYDAYDLKDLEDPEGTMGEAESLNAYGSSTFREDNPEVAEWMANWTMDTDKLHELENLMLNENDDPANYGEIVEQWAADNPDYIAEMTGGSADSSEDSSEDEATDEATD</sequence>
<dbReference type="GO" id="GO:0043190">
    <property type="term" value="C:ATP-binding cassette (ABC) transporter complex"/>
    <property type="evidence" value="ECO:0007669"/>
    <property type="project" value="InterPro"/>
</dbReference>
<dbReference type="Gene3D" id="3.10.105.10">
    <property type="entry name" value="Dipeptide-binding Protein, Domain 3"/>
    <property type="match status" value="2"/>
</dbReference>
<evidence type="ECO:0000256" key="5">
    <source>
        <dbReference type="SAM" id="MobiDB-lite"/>
    </source>
</evidence>
<keyword evidence="6" id="KW-0732">Signal</keyword>
<evidence type="ECO:0000256" key="3">
    <source>
        <dbReference type="ARBA" id="ARBA00022475"/>
    </source>
</evidence>
<keyword evidence="4" id="KW-0472">Membrane</keyword>
<gene>
    <name evidence="8" type="ORF">DD236_08965</name>
</gene>
<keyword evidence="9" id="KW-1185">Reference proteome</keyword>
<evidence type="ECO:0000259" key="7">
    <source>
        <dbReference type="Pfam" id="PF04069"/>
    </source>
</evidence>
<dbReference type="InterPro" id="IPR007210">
    <property type="entry name" value="ABC_Gly_betaine_transp_sub-bd"/>
</dbReference>
<dbReference type="GO" id="GO:0015226">
    <property type="term" value="F:carnitine transmembrane transporter activity"/>
    <property type="evidence" value="ECO:0007669"/>
    <property type="project" value="TreeGrafter"/>
</dbReference>
<feature type="domain" description="ABC-type glycine betaine transport system substrate-binding" evidence="7">
    <location>
        <begin position="36"/>
        <end position="283"/>
    </location>
</feature>
<dbReference type="GO" id="GO:0015871">
    <property type="term" value="P:choline transport"/>
    <property type="evidence" value="ECO:0007669"/>
    <property type="project" value="TreeGrafter"/>
</dbReference>
<name>A0A2V1K938_9ACTO</name>
<reference evidence="9" key="1">
    <citation type="submission" date="2018-05" db="EMBL/GenBank/DDBJ databases">
        <authorList>
            <person name="Li Y."/>
        </authorList>
    </citation>
    <scope>NUCLEOTIDE SEQUENCE [LARGE SCALE GENOMIC DNA]</scope>
    <source>
        <strain evidence="9">sk1b4</strain>
    </source>
</reference>
<accession>A0A2V1K938</accession>
<dbReference type="Pfam" id="PF04069">
    <property type="entry name" value="OpuAC"/>
    <property type="match status" value="1"/>
</dbReference>
<dbReference type="OrthoDB" id="9787902at2"/>
<dbReference type="EMBL" id="QETB01000004">
    <property type="protein sequence ID" value="PWF26188.1"/>
    <property type="molecule type" value="Genomic_DNA"/>
</dbReference>
<dbReference type="GO" id="GO:0031460">
    <property type="term" value="P:glycine betaine transport"/>
    <property type="evidence" value="ECO:0007669"/>
    <property type="project" value="TreeGrafter"/>
</dbReference>
<evidence type="ECO:0000256" key="2">
    <source>
        <dbReference type="ARBA" id="ARBA00022448"/>
    </source>
</evidence>
<dbReference type="PROSITE" id="PS51257">
    <property type="entry name" value="PROKAR_LIPOPROTEIN"/>
    <property type="match status" value="1"/>
</dbReference>
<protein>
    <submittedName>
        <fullName evidence="8">Glycine/betaine ABC transporter substrate-binding protein</fullName>
    </submittedName>
</protein>
<dbReference type="SUPFAM" id="SSF53850">
    <property type="entry name" value="Periplasmic binding protein-like II"/>
    <property type="match status" value="1"/>
</dbReference>
<dbReference type="AlphaFoldDB" id="A0A2V1K938"/>
<feature type="region of interest" description="Disordered" evidence="5">
    <location>
        <begin position="286"/>
        <end position="315"/>
    </location>
</feature>
<evidence type="ECO:0000256" key="6">
    <source>
        <dbReference type="SAM" id="SignalP"/>
    </source>
</evidence>
<dbReference type="PANTHER" id="PTHR47737:SF1">
    <property type="entry name" value="GLYCINE BETAINE_PROLINE BETAINE TRANSPORT SYSTEM PERMEASE PROTEIN PROW"/>
    <property type="match status" value="1"/>
</dbReference>
<dbReference type="PANTHER" id="PTHR47737">
    <property type="entry name" value="GLYCINE BETAINE/PROLINE BETAINE TRANSPORT SYSTEM PERMEASE PROTEIN PROW"/>
    <property type="match status" value="1"/>
</dbReference>
<dbReference type="Gene3D" id="3.40.190.100">
    <property type="entry name" value="Glycine betaine-binding periplasmic protein, domain 2"/>
    <property type="match status" value="1"/>
</dbReference>
<comment type="subcellular location">
    <subcellularLocation>
        <location evidence="1">Cell membrane</location>
    </subcellularLocation>
</comment>
<comment type="caution">
    <text evidence="8">The sequence shown here is derived from an EMBL/GenBank/DDBJ whole genome shotgun (WGS) entry which is preliminary data.</text>
</comment>
<dbReference type="Proteomes" id="UP000245283">
    <property type="component" value="Unassembled WGS sequence"/>
</dbReference>
<proteinExistence type="predicted"/>
<keyword evidence="3" id="KW-1003">Cell membrane</keyword>
<evidence type="ECO:0000313" key="9">
    <source>
        <dbReference type="Proteomes" id="UP000245283"/>
    </source>
</evidence>
<evidence type="ECO:0000313" key="8">
    <source>
        <dbReference type="EMBL" id="PWF26188.1"/>
    </source>
</evidence>
<feature type="chain" id="PRO_5038994554" evidence="6">
    <location>
        <begin position="22"/>
        <end position="315"/>
    </location>
</feature>
<organism evidence="8 9">
    <name type="scientific">Ancrocorticia populi</name>
    <dbReference type="NCBI Taxonomy" id="2175228"/>
    <lineage>
        <taxon>Bacteria</taxon>
        <taxon>Bacillati</taxon>
        <taxon>Actinomycetota</taxon>
        <taxon>Actinomycetes</taxon>
        <taxon>Actinomycetales</taxon>
        <taxon>Actinomycetaceae</taxon>
        <taxon>Ancrocorticia</taxon>
    </lineage>
</organism>
<keyword evidence="2" id="KW-0813">Transport</keyword>
<feature type="signal peptide" evidence="6">
    <location>
        <begin position="1"/>
        <end position="21"/>
    </location>
</feature>
<evidence type="ECO:0000256" key="1">
    <source>
        <dbReference type="ARBA" id="ARBA00004236"/>
    </source>
</evidence>